<comment type="caution">
    <text evidence="1">The sequence shown here is derived from an EMBL/GenBank/DDBJ whole genome shotgun (WGS) entry which is preliminary data.</text>
</comment>
<dbReference type="Proteomes" id="UP001142444">
    <property type="component" value="Unassembled WGS sequence"/>
</dbReference>
<accession>A0A9X4G3I1</accession>
<dbReference type="RefSeq" id="WP_275217060.1">
    <property type="nucleotide sequence ID" value="NZ_JAPHVQ010000001.1"/>
</dbReference>
<reference evidence="1" key="1">
    <citation type="submission" date="2022-11" db="EMBL/GenBank/DDBJ databases">
        <authorList>
            <person name="Kamali M."/>
            <person name="Peak L."/>
            <person name="Go Y.Y."/>
            <person name="Balasuriya U.B.R."/>
            <person name="Carossino M."/>
        </authorList>
    </citation>
    <scope>NUCLEOTIDE SEQUENCE</scope>
    <source>
        <strain evidence="1">4524</strain>
    </source>
</reference>
<dbReference type="Gene3D" id="3.40.50.2000">
    <property type="entry name" value="Glycogen Phosphorylase B"/>
    <property type="match status" value="1"/>
</dbReference>
<dbReference type="InterPro" id="IPR011990">
    <property type="entry name" value="TPR-like_helical_dom_sf"/>
</dbReference>
<reference evidence="1" key="2">
    <citation type="journal article" date="2023" name="Pathogens">
        <title>Pathological Features and Genomic Characterization of an Actinobacillus equuli subsp. equuli Bearing Unique Virulence-Associated Genes from an Adult Horse with Pleuropneumonia.</title>
        <authorList>
            <person name="Kamali M."/>
            <person name="Carossino M."/>
            <person name="Del Piero F."/>
            <person name="Peak L."/>
            <person name="Mitchell M.S."/>
            <person name="Willette J."/>
            <person name="Baker R."/>
            <person name="Li F."/>
            <person name="Kenez A."/>
            <person name="Balasuriya U.B.R."/>
            <person name="Go Y.Y."/>
        </authorList>
    </citation>
    <scope>NUCLEOTIDE SEQUENCE</scope>
    <source>
        <strain evidence="1">4524</strain>
    </source>
</reference>
<protein>
    <submittedName>
        <fullName evidence="1">Glycosyltransferase</fullName>
    </submittedName>
</protein>
<dbReference type="GO" id="GO:0016757">
    <property type="term" value="F:glycosyltransferase activity"/>
    <property type="evidence" value="ECO:0007669"/>
    <property type="project" value="InterPro"/>
</dbReference>
<evidence type="ECO:0000313" key="1">
    <source>
        <dbReference type="EMBL" id="MDE8033739.1"/>
    </source>
</evidence>
<sequence>MNSDLISIQQYSEQERFSYIYQQQQQASNPLELLAVLKLYDDFLGDFPQSVLAYHNRSDVLKHLSFYDLALKDAEKTLELAPDFAMAWCNKAFLLNTLGRYEDGWQAYEWRWKTDVETFQDTGWPIPRWQGEDIGQAKLLVYAEQGFGDNIQFVRYALEAKKRGLNIVVVNHQPLENLLNANLAQYGIATSKNGEAISGLQYYVSMMSLPHYFGTRLDNIPYAQGYLLPETDHFIKWQQKISACDSAKRLKIGVVWAGSPKHHRNAIRSLQFEQFLPLFEFDAEFHCLQKVVNEADYKRSEKLKNLHFWQDDLTDFSDTAALIAQLDLVISVDTSVAHLAAAMGKPTWVLISYHPDFRWLLAREDSPWYQSVRLFRQGFDFDWQPVITRVQQQLEQQYG</sequence>
<dbReference type="Gene3D" id="1.25.40.10">
    <property type="entry name" value="Tetratricopeptide repeat domain"/>
    <property type="match status" value="1"/>
</dbReference>
<proteinExistence type="predicted"/>
<dbReference type="SUPFAM" id="SSF48452">
    <property type="entry name" value="TPR-like"/>
    <property type="match status" value="1"/>
</dbReference>
<gene>
    <name evidence="1" type="ORF">OQ257_00935</name>
</gene>
<keyword evidence="2" id="KW-1185">Reference proteome</keyword>
<name>A0A9X4G3I1_ACTEU</name>
<dbReference type="SUPFAM" id="SSF53756">
    <property type="entry name" value="UDP-Glycosyltransferase/glycogen phosphorylase"/>
    <property type="match status" value="1"/>
</dbReference>
<evidence type="ECO:0000313" key="2">
    <source>
        <dbReference type="Proteomes" id="UP001142444"/>
    </source>
</evidence>
<organism evidence="1 2">
    <name type="scientific">Actinobacillus equuli subsp. equuli</name>
    <dbReference type="NCBI Taxonomy" id="202947"/>
    <lineage>
        <taxon>Bacteria</taxon>
        <taxon>Pseudomonadati</taxon>
        <taxon>Pseudomonadota</taxon>
        <taxon>Gammaproteobacteria</taxon>
        <taxon>Pasteurellales</taxon>
        <taxon>Pasteurellaceae</taxon>
        <taxon>Actinobacillus</taxon>
    </lineage>
</organism>
<dbReference type="Pfam" id="PF01075">
    <property type="entry name" value="Glyco_transf_9"/>
    <property type="match status" value="1"/>
</dbReference>
<dbReference type="AlphaFoldDB" id="A0A9X4G3I1"/>
<dbReference type="EMBL" id="JAPHVQ010000001">
    <property type="protein sequence ID" value="MDE8033739.1"/>
    <property type="molecule type" value="Genomic_DNA"/>
</dbReference>
<dbReference type="InterPro" id="IPR002201">
    <property type="entry name" value="Glyco_trans_9"/>
</dbReference>